<dbReference type="EMBL" id="JALJOS010000032">
    <property type="protein sequence ID" value="KAK9822401.1"/>
    <property type="molecule type" value="Genomic_DNA"/>
</dbReference>
<gene>
    <name evidence="1" type="ORF">WJX74_000776</name>
</gene>
<evidence type="ECO:0000313" key="2">
    <source>
        <dbReference type="Proteomes" id="UP001438707"/>
    </source>
</evidence>
<keyword evidence="2" id="KW-1185">Reference proteome</keyword>
<sequence>MAKRCAAAMEDGLDPRTLKMDLGIKTLRNQSVEWIHEALLQLKELAAKGLVVRGYEMAGTMQVRQQV</sequence>
<reference evidence="1 2" key="1">
    <citation type="journal article" date="2024" name="Nat. Commun.">
        <title>Phylogenomics reveals the evolutionary origins of lichenization in chlorophyte algae.</title>
        <authorList>
            <person name="Puginier C."/>
            <person name="Libourel C."/>
            <person name="Otte J."/>
            <person name="Skaloud P."/>
            <person name="Haon M."/>
            <person name="Grisel S."/>
            <person name="Petersen M."/>
            <person name="Berrin J.G."/>
            <person name="Delaux P.M."/>
            <person name="Dal Grande F."/>
            <person name="Keller J."/>
        </authorList>
    </citation>
    <scope>NUCLEOTIDE SEQUENCE [LARGE SCALE GENOMIC DNA]</scope>
    <source>
        <strain evidence="1 2">SAG 2145</strain>
    </source>
</reference>
<dbReference type="Proteomes" id="UP001438707">
    <property type="component" value="Unassembled WGS sequence"/>
</dbReference>
<organism evidence="1 2">
    <name type="scientific">Apatococcus lobatus</name>
    <dbReference type="NCBI Taxonomy" id="904363"/>
    <lineage>
        <taxon>Eukaryota</taxon>
        <taxon>Viridiplantae</taxon>
        <taxon>Chlorophyta</taxon>
        <taxon>core chlorophytes</taxon>
        <taxon>Trebouxiophyceae</taxon>
        <taxon>Chlorellales</taxon>
        <taxon>Chlorellaceae</taxon>
        <taxon>Apatococcus</taxon>
    </lineage>
</organism>
<accession>A0AAW1QLL5</accession>
<dbReference type="AlphaFoldDB" id="A0AAW1QLL5"/>
<name>A0AAW1QLL5_9CHLO</name>
<proteinExistence type="predicted"/>
<protein>
    <submittedName>
        <fullName evidence="1">Uncharacterized protein</fullName>
    </submittedName>
</protein>
<comment type="caution">
    <text evidence="1">The sequence shown here is derived from an EMBL/GenBank/DDBJ whole genome shotgun (WGS) entry which is preliminary data.</text>
</comment>
<evidence type="ECO:0000313" key="1">
    <source>
        <dbReference type="EMBL" id="KAK9822401.1"/>
    </source>
</evidence>